<name>I3T0H9_MEDTR</name>
<evidence type="ECO:0000313" key="1">
    <source>
        <dbReference type="EMBL" id="AFK46021.1"/>
    </source>
</evidence>
<accession>I3T0H9</accession>
<proteinExistence type="evidence at transcript level"/>
<reference evidence="1" key="1">
    <citation type="submission" date="2012-05" db="EMBL/GenBank/DDBJ databases">
        <authorList>
            <person name="Krishnakumar V."/>
            <person name="Cheung F."/>
            <person name="Xiao Y."/>
            <person name="Chan A."/>
            <person name="Moskal W.A."/>
            <person name="Town C.D."/>
        </authorList>
    </citation>
    <scope>NUCLEOTIDE SEQUENCE</scope>
</reference>
<protein>
    <submittedName>
        <fullName evidence="1">Uncharacterized protein</fullName>
    </submittedName>
</protein>
<dbReference type="EMBL" id="BT146227">
    <property type="protein sequence ID" value="AFK46021.1"/>
    <property type="molecule type" value="mRNA"/>
</dbReference>
<dbReference type="AlphaFoldDB" id="I3T0H9"/>
<organism evidence="1">
    <name type="scientific">Medicago truncatula</name>
    <name type="common">Barrel medic</name>
    <name type="synonym">Medicago tribuloides</name>
    <dbReference type="NCBI Taxonomy" id="3880"/>
    <lineage>
        <taxon>Eukaryota</taxon>
        <taxon>Viridiplantae</taxon>
        <taxon>Streptophyta</taxon>
        <taxon>Embryophyta</taxon>
        <taxon>Tracheophyta</taxon>
        <taxon>Spermatophyta</taxon>
        <taxon>Magnoliopsida</taxon>
        <taxon>eudicotyledons</taxon>
        <taxon>Gunneridae</taxon>
        <taxon>Pentapetalae</taxon>
        <taxon>rosids</taxon>
        <taxon>fabids</taxon>
        <taxon>Fabales</taxon>
        <taxon>Fabaceae</taxon>
        <taxon>Papilionoideae</taxon>
        <taxon>50 kb inversion clade</taxon>
        <taxon>NPAAA clade</taxon>
        <taxon>Hologalegina</taxon>
        <taxon>IRL clade</taxon>
        <taxon>Trifolieae</taxon>
        <taxon>Medicago</taxon>
    </lineage>
</organism>
<sequence length="64" mass="7737">MDKYYETEGVSFNTIILKTSLYVPLRRHLWRQLHERWKGIHHPLLHAPPQLDLTQNAFMHLNKC</sequence>